<dbReference type="EMBL" id="STFG01000001">
    <property type="protein sequence ID" value="THU05046.1"/>
    <property type="molecule type" value="Genomic_DNA"/>
</dbReference>
<dbReference type="Gene3D" id="3.20.20.140">
    <property type="entry name" value="Metal-dependent hydrolases"/>
    <property type="match status" value="1"/>
</dbReference>
<dbReference type="InterPro" id="IPR052358">
    <property type="entry name" value="Aro_Compnd_Degr_Hydrolases"/>
</dbReference>
<organism evidence="2 3">
    <name type="scientific">Lampropedia puyangensis</name>
    <dbReference type="NCBI Taxonomy" id="1330072"/>
    <lineage>
        <taxon>Bacteria</taxon>
        <taxon>Pseudomonadati</taxon>
        <taxon>Pseudomonadota</taxon>
        <taxon>Betaproteobacteria</taxon>
        <taxon>Burkholderiales</taxon>
        <taxon>Comamonadaceae</taxon>
        <taxon>Lampropedia</taxon>
    </lineage>
</organism>
<protein>
    <submittedName>
        <fullName evidence="2">2-pyrone-4,6-dicarboxylate hydrolase</fullName>
    </submittedName>
</protein>
<dbReference type="InterPro" id="IPR006680">
    <property type="entry name" value="Amidohydro-rel"/>
</dbReference>
<dbReference type="SUPFAM" id="SSF51556">
    <property type="entry name" value="Metallo-dependent hydrolases"/>
    <property type="match status" value="1"/>
</dbReference>
<evidence type="ECO:0000259" key="1">
    <source>
        <dbReference type="Pfam" id="PF04909"/>
    </source>
</evidence>
<dbReference type="OrthoDB" id="9787654at2"/>
<evidence type="ECO:0000313" key="3">
    <source>
        <dbReference type="Proteomes" id="UP000308917"/>
    </source>
</evidence>
<dbReference type="PANTHER" id="PTHR35563">
    <property type="entry name" value="BARREL METAL-DEPENDENT HYDROLASE, PUTATIVE (AFU_ORTHOLOGUE AFUA_1G16240)-RELATED"/>
    <property type="match status" value="1"/>
</dbReference>
<proteinExistence type="predicted"/>
<accession>A0A4V4GSI8</accession>
<evidence type="ECO:0000313" key="2">
    <source>
        <dbReference type="EMBL" id="THU05046.1"/>
    </source>
</evidence>
<dbReference type="GO" id="GO:0016787">
    <property type="term" value="F:hydrolase activity"/>
    <property type="evidence" value="ECO:0007669"/>
    <property type="project" value="UniProtKB-KW"/>
</dbReference>
<dbReference type="Proteomes" id="UP000308917">
    <property type="component" value="Unassembled WGS sequence"/>
</dbReference>
<dbReference type="AlphaFoldDB" id="A0A4V4GSI8"/>
<sequence>MPDYLPFDPNPHAPSYALPAGACDSQFHVFGSPAQYPVRQGAAYEMPTATWQVAQKLHQTLGISRGVIVQATTYGADHQVVLDALQALNTGATPSYRGCANALVLKERDDAYLQRLHDAGVRGARFTRGGLGISFSATEMNEALAKVKALGWYIKVQPEPTGIAEQMQTFSSFDGPILMDHMGRIDPSKGPSDATWQAVHQLLEKDNLWVMLSLSEKLSKTGQPWDDVVPLAQSLIAKAPERVVWGSDWPHPISIKQPPNEGDLLDLLRRFAPDDATLHRILVDNPARFFGFDTQKVSP</sequence>
<comment type="caution">
    <text evidence="2">The sequence shown here is derived from an EMBL/GenBank/DDBJ whole genome shotgun (WGS) entry which is preliminary data.</text>
</comment>
<keyword evidence="2" id="KW-0378">Hydrolase</keyword>
<dbReference type="PANTHER" id="PTHR35563:SF2">
    <property type="entry name" value="BARREL METAL-DEPENDENT HYDROLASE, PUTATIVE (AFU_ORTHOLOGUE AFUA_1G16240)-RELATED"/>
    <property type="match status" value="1"/>
</dbReference>
<dbReference type="Pfam" id="PF04909">
    <property type="entry name" value="Amidohydro_2"/>
    <property type="match status" value="1"/>
</dbReference>
<name>A0A4V4GSI8_9BURK</name>
<feature type="domain" description="Amidohydrolase-related" evidence="1">
    <location>
        <begin position="23"/>
        <end position="292"/>
    </location>
</feature>
<dbReference type="RefSeq" id="WP_136571758.1">
    <property type="nucleotide sequence ID" value="NZ_STFG01000001.1"/>
</dbReference>
<keyword evidence="3" id="KW-1185">Reference proteome</keyword>
<reference evidence="2 3" key="1">
    <citation type="journal article" date="2015" name="Antonie Van Leeuwenhoek">
        <title>Lampropedia puyangensis sp. nov., isolated from symptomatic bark of Populus ? euramericana canker and emended description of Lampropedia hyalina (Ehrenberg 1832) Lee et al. 2004.</title>
        <authorList>
            <person name="Li Y."/>
            <person name="Wang T."/>
            <person name="Piao C.G."/>
            <person name="Wang L.F."/>
            <person name="Tian G.Z."/>
            <person name="Zhu T.H."/>
            <person name="Guo M.W."/>
        </authorList>
    </citation>
    <scope>NUCLEOTIDE SEQUENCE [LARGE SCALE GENOMIC DNA]</scope>
    <source>
        <strain evidence="2 3">2-bin</strain>
    </source>
</reference>
<dbReference type="InterPro" id="IPR032466">
    <property type="entry name" value="Metal_Hydrolase"/>
</dbReference>
<gene>
    <name evidence="2" type="ORF">E9531_00360</name>
</gene>